<evidence type="ECO:0000259" key="6">
    <source>
        <dbReference type="PROSITE" id="PS51900"/>
    </source>
</evidence>
<keyword evidence="3" id="KW-0233">DNA recombination</keyword>
<dbReference type="InterPro" id="IPR004107">
    <property type="entry name" value="Integrase_SAM-like_N"/>
</dbReference>
<reference evidence="7 8" key="1">
    <citation type="journal article" date="2017" name="Nat. Commun.">
        <title>In situ click chemistry generation of cyclooxygenase-2 inhibitors.</title>
        <authorList>
            <person name="Bhardwaj A."/>
            <person name="Kaur J."/>
            <person name="Wuest M."/>
            <person name="Wuest F."/>
        </authorList>
    </citation>
    <scope>NUCLEOTIDE SEQUENCE [LARGE SCALE GENOMIC DNA]</scope>
    <source>
        <strain evidence="7">S2_018_000_R2_106</strain>
    </source>
</reference>
<name>A0A6N4R9F9_BLAVI</name>
<dbReference type="Gene3D" id="1.10.443.10">
    <property type="entry name" value="Intergrase catalytic core"/>
    <property type="match status" value="1"/>
</dbReference>
<dbReference type="GO" id="GO:0006310">
    <property type="term" value="P:DNA recombination"/>
    <property type="evidence" value="ECO:0007669"/>
    <property type="project" value="UniProtKB-KW"/>
</dbReference>
<dbReference type="GO" id="GO:0003677">
    <property type="term" value="F:DNA binding"/>
    <property type="evidence" value="ECO:0007669"/>
    <property type="project" value="UniProtKB-UniRule"/>
</dbReference>
<dbReference type="PANTHER" id="PTHR30349:SF90">
    <property type="entry name" value="TYROSINE RECOMBINASE XERD"/>
    <property type="match status" value="1"/>
</dbReference>
<keyword evidence="1" id="KW-0229">DNA integration</keyword>
<evidence type="ECO:0000256" key="3">
    <source>
        <dbReference type="ARBA" id="ARBA00023172"/>
    </source>
</evidence>
<dbReference type="Pfam" id="PF02899">
    <property type="entry name" value="Phage_int_SAM_1"/>
    <property type="match status" value="1"/>
</dbReference>
<dbReference type="GO" id="GO:0015074">
    <property type="term" value="P:DNA integration"/>
    <property type="evidence" value="ECO:0007669"/>
    <property type="project" value="UniProtKB-KW"/>
</dbReference>
<dbReference type="Proteomes" id="UP000320948">
    <property type="component" value="Unassembled WGS sequence"/>
</dbReference>
<dbReference type="AlphaFoldDB" id="A0A6N4R9F9"/>
<dbReference type="SUPFAM" id="SSF56349">
    <property type="entry name" value="DNA breaking-rejoining enzymes"/>
    <property type="match status" value="1"/>
</dbReference>
<dbReference type="InterPro" id="IPR013762">
    <property type="entry name" value="Integrase-like_cat_sf"/>
</dbReference>
<comment type="caution">
    <text evidence="7">The sequence shown here is derived from an EMBL/GenBank/DDBJ whole genome shotgun (WGS) entry which is preliminary data.</text>
</comment>
<evidence type="ECO:0000313" key="8">
    <source>
        <dbReference type="Proteomes" id="UP000320948"/>
    </source>
</evidence>
<dbReference type="Gene3D" id="1.10.150.130">
    <property type="match status" value="1"/>
</dbReference>
<accession>A0A6N4R9F9</accession>
<protein>
    <submittedName>
        <fullName evidence="7">Recombinase XerC</fullName>
    </submittedName>
</protein>
<dbReference type="EMBL" id="VAFM01000002">
    <property type="protein sequence ID" value="TKW60747.1"/>
    <property type="molecule type" value="Genomic_DNA"/>
</dbReference>
<evidence type="ECO:0000259" key="5">
    <source>
        <dbReference type="PROSITE" id="PS51898"/>
    </source>
</evidence>
<dbReference type="InterPro" id="IPR010998">
    <property type="entry name" value="Integrase_recombinase_N"/>
</dbReference>
<dbReference type="InterPro" id="IPR011010">
    <property type="entry name" value="DNA_brk_join_enz"/>
</dbReference>
<keyword evidence="2 4" id="KW-0238">DNA-binding</keyword>
<dbReference type="PROSITE" id="PS51898">
    <property type="entry name" value="TYR_RECOMBINASE"/>
    <property type="match status" value="1"/>
</dbReference>
<organism evidence="7 8">
    <name type="scientific">Blastochloris viridis</name>
    <name type="common">Rhodopseudomonas viridis</name>
    <dbReference type="NCBI Taxonomy" id="1079"/>
    <lineage>
        <taxon>Bacteria</taxon>
        <taxon>Pseudomonadati</taxon>
        <taxon>Pseudomonadota</taxon>
        <taxon>Alphaproteobacteria</taxon>
        <taxon>Hyphomicrobiales</taxon>
        <taxon>Blastochloridaceae</taxon>
        <taxon>Blastochloris</taxon>
    </lineage>
</organism>
<evidence type="ECO:0000256" key="2">
    <source>
        <dbReference type="ARBA" id="ARBA00023125"/>
    </source>
</evidence>
<dbReference type="PANTHER" id="PTHR30349">
    <property type="entry name" value="PHAGE INTEGRASE-RELATED"/>
    <property type="match status" value="1"/>
</dbReference>
<dbReference type="InterPro" id="IPR050090">
    <property type="entry name" value="Tyrosine_recombinase_XerCD"/>
</dbReference>
<proteinExistence type="predicted"/>
<dbReference type="SUPFAM" id="SSF47823">
    <property type="entry name" value="lambda integrase-like, N-terminal domain"/>
    <property type="match status" value="1"/>
</dbReference>
<sequence>MACWRWAVPMLRVSTPVRRSRWPTSCAAPPRACWPMQANSPAPVVPPPVTEFLEWLTHVRRTSPHTVAAYGRDLTAICTFLKDHTGAEVTLATFANLTQSDIQSYLAHRLTPKGRLNRAGTNAKTSLNRQLSALRTFMGWLQQHHNISNPAISRLRGLKAPASVPKALNHTQTWQLLEGLAPPPAAHTATPEVRRNFALLLTLYGLGLRISEALSLTRADVAGDILTVTGKGNKQRSLPLPLPVKSALNVWLKASNEMPPTTPLFPNPQGKPLTPRYAQKLLQETREALGLPAHLTPHALRHSFATHLLEGGADLRTVQELLGHSQLSTTQRYLAADVQRLLTVHSQSHPLAKDES</sequence>
<feature type="domain" description="Core-binding (CB)" evidence="6">
    <location>
        <begin position="43"/>
        <end position="142"/>
    </location>
</feature>
<evidence type="ECO:0000256" key="1">
    <source>
        <dbReference type="ARBA" id="ARBA00022908"/>
    </source>
</evidence>
<dbReference type="PROSITE" id="PS51900">
    <property type="entry name" value="CB"/>
    <property type="match status" value="1"/>
</dbReference>
<evidence type="ECO:0000256" key="4">
    <source>
        <dbReference type="PROSITE-ProRule" id="PRU01248"/>
    </source>
</evidence>
<dbReference type="Pfam" id="PF00589">
    <property type="entry name" value="Phage_integrase"/>
    <property type="match status" value="1"/>
</dbReference>
<dbReference type="InterPro" id="IPR002104">
    <property type="entry name" value="Integrase_catalytic"/>
</dbReference>
<dbReference type="InterPro" id="IPR044068">
    <property type="entry name" value="CB"/>
</dbReference>
<feature type="domain" description="Tyr recombinase" evidence="5">
    <location>
        <begin position="163"/>
        <end position="346"/>
    </location>
</feature>
<gene>
    <name evidence="7" type="ORF">DI628_07585</name>
</gene>
<evidence type="ECO:0000313" key="7">
    <source>
        <dbReference type="EMBL" id="TKW60747.1"/>
    </source>
</evidence>